<feature type="domain" description="SpoVT-AbrB" evidence="1">
    <location>
        <begin position="14"/>
        <end position="59"/>
    </location>
</feature>
<dbReference type="EMBL" id="CP000087">
    <property type="protein sequence ID" value="ABE04575.1"/>
    <property type="molecule type" value="Genomic_DNA"/>
</dbReference>
<sequence>MRYYFNLINFIMIMKISTKGQVTIPIDIRSKLGMLPNTEIAFVLHKDGVLIKKENNHNHRGIKLIQQLSGKSTSNMSTDEIMKLTRS</sequence>
<dbReference type="SMART" id="SM00966">
    <property type="entry name" value="SpoVT_AbrB"/>
    <property type="match status" value="1"/>
</dbReference>
<organism evidence="2 3">
    <name type="scientific">Rickettsia bellii (strain RML369-C)</name>
    <dbReference type="NCBI Taxonomy" id="336407"/>
    <lineage>
        <taxon>Bacteria</taxon>
        <taxon>Pseudomonadati</taxon>
        <taxon>Pseudomonadota</taxon>
        <taxon>Alphaproteobacteria</taxon>
        <taxon>Rickettsiales</taxon>
        <taxon>Rickettsiaceae</taxon>
        <taxon>Rickettsieae</taxon>
        <taxon>Rickettsia</taxon>
        <taxon>belli group</taxon>
    </lineage>
</organism>
<dbReference type="NCBIfam" id="TIGR01439">
    <property type="entry name" value="lp_hng_hel_AbrB"/>
    <property type="match status" value="1"/>
</dbReference>
<name>Q1RJ89_RICBR</name>
<dbReference type="Pfam" id="PF04014">
    <property type="entry name" value="MazE_antitoxin"/>
    <property type="match status" value="1"/>
</dbReference>
<evidence type="ECO:0000313" key="3">
    <source>
        <dbReference type="Proteomes" id="UP000001951"/>
    </source>
</evidence>
<evidence type="ECO:0000313" key="2">
    <source>
        <dbReference type="EMBL" id="ABE04575.1"/>
    </source>
</evidence>
<evidence type="ECO:0000259" key="1">
    <source>
        <dbReference type="SMART" id="SM00966"/>
    </source>
</evidence>
<gene>
    <name evidence="2" type="ordered locus">RBE_0494</name>
</gene>
<protein>
    <recommendedName>
        <fullName evidence="1">SpoVT-AbrB domain-containing protein</fullName>
    </recommendedName>
</protein>
<dbReference type="KEGG" id="rbe:RBE_0494"/>
<dbReference type="GO" id="GO:0003677">
    <property type="term" value="F:DNA binding"/>
    <property type="evidence" value="ECO:0007669"/>
    <property type="project" value="InterPro"/>
</dbReference>
<dbReference type="SUPFAM" id="SSF89447">
    <property type="entry name" value="AbrB/MazE/MraZ-like"/>
    <property type="match status" value="1"/>
</dbReference>
<dbReference type="AlphaFoldDB" id="Q1RJ89"/>
<dbReference type="InterPro" id="IPR007159">
    <property type="entry name" value="SpoVT-AbrB_dom"/>
</dbReference>
<dbReference type="Proteomes" id="UP000001951">
    <property type="component" value="Chromosome"/>
</dbReference>
<dbReference type="HOGENOM" id="CLU_158484_5_0_5"/>
<proteinExistence type="predicted"/>
<accession>Q1RJ89</accession>
<reference evidence="2 3" key="1">
    <citation type="journal article" date="2006" name="PLoS Genet.">
        <title>Genome sequence of Rickettsia bellii illuminates the role of amoebae in gene exchanges between intracellular pathogens.</title>
        <authorList>
            <person name="Ogata H."/>
            <person name="La Scola B."/>
            <person name="Audic S."/>
            <person name="Renesto P."/>
            <person name="Blanc G."/>
            <person name="Robert C."/>
            <person name="Fournier P.-E."/>
            <person name="Claverie J.-M."/>
            <person name="Raoult D."/>
        </authorList>
    </citation>
    <scope>NUCLEOTIDE SEQUENCE [LARGE SCALE GENOMIC DNA]</scope>
    <source>
        <strain evidence="2 3">RML369-C</strain>
    </source>
</reference>
<dbReference type="InterPro" id="IPR037914">
    <property type="entry name" value="SpoVT-AbrB_sf"/>
</dbReference>
<dbReference type="Gene3D" id="2.10.260.10">
    <property type="match status" value="1"/>
</dbReference>
<dbReference type="eggNOG" id="COG2002">
    <property type="taxonomic scope" value="Bacteria"/>
</dbReference>